<evidence type="ECO:0000256" key="1">
    <source>
        <dbReference type="ARBA" id="ARBA00007301"/>
    </source>
</evidence>
<dbReference type="PANTHER" id="PTHR10851">
    <property type="entry name" value="PYRIDOXINE-5-PHOSPHATE OXIDASE"/>
    <property type="match status" value="1"/>
</dbReference>
<feature type="binding site" evidence="5 7">
    <location>
        <position position="181"/>
    </location>
    <ligand>
        <name>FMN</name>
        <dbReference type="ChEBI" id="CHEBI:58210"/>
    </ligand>
</feature>
<feature type="binding site" evidence="5 6">
    <location>
        <position position="126"/>
    </location>
    <ligand>
        <name>substrate</name>
    </ligand>
</feature>
<dbReference type="Proteomes" id="UP000322244">
    <property type="component" value="Unassembled WGS sequence"/>
</dbReference>
<protein>
    <recommendedName>
        <fullName evidence="5">Pyridoxine/pyridoxamine 5'-phosphate oxidase</fullName>
        <ecNumber evidence="5">1.4.3.5</ecNumber>
    </recommendedName>
    <alternativeName>
        <fullName evidence="5">PNP/PMP oxidase</fullName>
        <shortName evidence="5">PNPOx</shortName>
    </alternativeName>
    <alternativeName>
        <fullName evidence="5">Pyridoxal 5'-phosphate synthase</fullName>
    </alternativeName>
</protein>
<dbReference type="SUPFAM" id="SSF50475">
    <property type="entry name" value="FMN-binding split barrel"/>
    <property type="match status" value="1"/>
</dbReference>
<feature type="domain" description="Pyridoxamine 5'-phosphate oxidase N-terminal" evidence="8">
    <location>
        <begin position="29"/>
        <end position="153"/>
    </location>
</feature>
<dbReference type="NCBIfam" id="TIGR00558">
    <property type="entry name" value="pdxH"/>
    <property type="match status" value="1"/>
</dbReference>
<comment type="cofactor">
    <cofactor evidence="5 7">
        <name>FMN</name>
        <dbReference type="ChEBI" id="CHEBI:58210"/>
    </cofactor>
    <text evidence="5 7">Binds 1 FMN per subunit.</text>
</comment>
<name>A0A5A7S7V1_9NOCA</name>
<keyword evidence="4 5" id="KW-0560">Oxidoreductase</keyword>
<comment type="caution">
    <text evidence="10">The sequence shown here is derived from an EMBL/GenBank/DDBJ whole genome shotgun (WGS) entry which is preliminary data.</text>
</comment>
<gene>
    <name evidence="5 10" type="primary">pdxH</name>
    <name evidence="10" type="ORF">FOY51_20035</name>
</gene>
<feature type="binding site" evidence="5 7">
    <location>
        <begin position="56"/>
        <end position="61"/>
    </location>
    <ligand>
        <name>FMN</name>
        <dbReference type="ChEBI" id="CHEBI:58210"/>
    </ligand>
</feature>
<evidence type="ECO:0000259" key="9">
    <source>
        <dbReference type="Pfam" id="PF10590"/>
    </source>
</evidence>
<feature type="binding site" evidence="5 7">
    <location>
        <begin position="135"/>
        <end position="136"/>
    </location>
    <ligand>
        <name>FMN</name>
        <dbReference type="ChEBI" id="CHEBI:58210"/>
    </ligand>
</feature>
<keyword evidence="11" id="KW-1185">Reference proteome</keyword>
<evidence type="ECO:0000256" key="6">
    <source>
        <dbReference type="PIRSR" id="PIRSR000190-1"/>
    </source>
</evidence>
<comment type="function">
    <text evidence="5">Catalyzes the oxidation of either pyridoxine 5'-phosphate (PNP) or pyridoxamine 5'-phosphate (PMP) into pyridoxal 5'-phosphate (PLP).</text>
</comment>
<keyword evidence="5" id="KW-0664">Pyridoxine biosynthesis</keyword>
<dbReference type="PIRSF" id="PIRSF000190">
    <property type="entry name" value="Pyd_amn-ph_oxd"/>
    <property type="match status" value="1"/>
</dbReference>
<dbReference type="PROSITE" id="PS01064">
    <property type="entry name" value="PYRIDOX_OXIDASE"/>
    <property type="match status" value="1"/>
</dbReference>
<dbReference type="InterPro" id="IPR000659">
    <property type="entry name" value="Pyridox_Oxase"/>
</dbReference>
<feature type="binding site" evidence="5 6">
    <location>
        <begin position="187"/>
        <end position="189"/>
    </location>
    <ligand>
        <name>substrate</name>
    </ligand>
</feature>
<reference evidence="10 11" key="1">
    <citation type="submission" date="2019-07" db="EMBL/GenBank/DDBJ databases">
        <title>Rhodococcus cavernicolus sp. nov., isolated from a cave.</title>
        <authorList>
            <person name="Lee S.D."/>
        </authorList>
    </citation>
    <scope>NUCLEOTIDE SEQUENCE [LARGE SCALE GENOMIC DNA]</scope>
    <source>
        <strain evidence="10 11">C1-24</strain>
    </source>
</reference>
<dbReference type="InterPro" id="IPR012349">
    <property type="entry name" value="Split_barrel_FMN-bd"/>
</dbReference>
<dbReference type="UniPathway" id="UPA01068">
    <property type="reaction ID" value="UER00304"/>
</dbReference>
<comment type="pathway">
    <text evidence="5">Cofactor metabolism; pyridoxal 5'-phosphate salvage; pyridoxal 5'-phosphate from pyridoxamine 5'-phosphate: step 1/1.</text>
</comment>
<feature type="domain" description="Pyridoxine 5'-phosphate oxidase dimerisation C-terminal" evidence="9">
    <location>
        <begin position="168"/>
        <end position="208"/>
    </location>
</feature>
<dbReference type="GO" id="GO:0008615">
    <property type="term" value="P:pyridoxine biosynthetic process"/>
    <property type="evidence" value="ECO:0007669"/>
    <property type="project" value="UniProtKB-UniRule"/>
</dbReference>
<comment type="catalytic activity">
    <reaction evidence="5">
        <text>pyridoxamine 5'-phosphate + O2 + H2O = pyridoxal 5'-phosphate + H2O2 + NH4(+)</text>
        <dbReference type="Rhea" id="RHEA:15817"/>
        <dbReference type="ChEBI" id="CHEBI:15377"/>
        <dbReference type="ChEBI" id="CHEBI:15379"/>
        <dbReference type="ChEBI" id="CHEBI:16240"/>
        <dbReference type="ChEBI" id="CHEBI:28938"/>
        <dbReference type="ChEBI" id="CHEBI:58451"/>
        <dbReference type="ChEBI" id="CHEBI:597326"/>
        <dbReference type="EC" id="1.4.3.5"/>
    </reaction>
</comment>
<comment type="caution">
    <text evidence="5">Lacks conserved residue(s) required for the propagation of feature annotation.</text>
</comment>
<dbReference type="InterPro" id="IPR019576">
    <property type="entry name" value="Pyridoxamine_oxidase_dimer_C"/>
</dbReference>
<feature type="binding site" evidence="5">
    <location>
        <begin position="71"/>
        <end position="72"/>
    </location>
    <ligand>
        <name>FMN</name>
        <dbReference type="ChEBI" id="CHEBI:58210"/>
    </ligand>
</feature>
<dbReference type="PANTHER" id="PTHR10851:SF0">
    <property type="entry name" value="PYRIDOXINE-5'-PHOSPHATE OXIDASE"/>
    <property type="match status" value="1"/>
</dbReference>
<dbReference type="Pfam" id="PF01243">
    <property type="entry name" value="PNPOx_N"/>
    <property type="match status" value="1"/>
</dbReference>
<dbReference type="Pfam" id="PF10590">
    <property type="entry name" value="PNP_phzG_C"/>
    <property type="match status" value="1"/>
</dbReference>
<dbReference type="GO" id="GO:0010181">
    <property type="term" value="F:FMN binding"/>
    <property type="evidence" value="ECO:0007669"/>
    <property type="project" value="UniProtKB-UniRule"/>
</dbReference>
<evidence type="ECO:0000313" key="11">
    <source>
        <dbReference type="Proteomes" id="UP000322244"/>
    </source>
</evidence>
<feature type="binding site" evidence="5 6">
    <location>
        <position position="122"/>
    </location>
    <ligand>
        <name>substrate</name>
    </ligand>
</feature>
<comment type="similarity">
    <text evidence="1 5">Belongs to the pyridoxamine 5'-phosphate oxidase family.</text>
</comment>
<evidence type="ECO:0000256" key="3">
    <source>
        <dbReference type="ARBA" id="ARBA00022643"/>
    </source>
</evidence>
<feature type="binding site" evidence="5 6">
    <location>
        <position position="118"/>
    </location>
    <ligand>
        <name>substrate</name>
    </ligand>
</feature>
<dbReference type="EC" id="1.4.3.5" evidence="5"/>
<feature type="binding site" evidence="5 7">
    <location>
        <position position="100"/>
    </location>
    <ligand>
        <name>FMN</name>
        <dbReference type="ChEBI" id="CHEBI:58210"/>
    </ligand>
</feature>
<dbReference type="Gene3D" id="2.30.110.10">
    <property type="entry name" value="Electron Transport, Fmn-binding Protein, Chain A"/>
    <property type="match status" value="1"/>
</dbReference>
<evidence type="ECO:0000256" key="4">
    <source>
        <dbReference type="ARBA" id="ARBA00023002"/>
    </source>
</evidence>
<feature type="binding site" evidence="6">
    <location>
        <begin position="2"/>
        <end position="5"/>
    </location>
    <ligand>
        <name>substrate</name>
    </ligand>
</feature>
<comment type="pathway">
    <text evidence="5">Cofactor metabolism; pyridoxal 5'-phosphate salvage; pyridoxal 5'-phosphate from pyridoxine 5'-phosphate: step 1/1.</text>
</comment>
<dbReference type="InterPro" id="IPR011576">
    <property type="entry name" value="Pyridox_Oxase_N"/>
</dbReference>
<accession>A0A5A7S7V1</accession>
<dbReference type="HAMAP" id="MF_01629">
    <property type="entry name" value="PdxH"/>
    <property type="match status" value="1"/>
</dbReference>
<keyword evidence="3 5" id="KW-0288">FMN</keyword>
<keyword evidence="2 5" id="KW-0285">Flavoprotein</keyword>
<evidence type="ECO:0000256" key="5">
    <source>
        <dbReference type="HAMAP-Rule" id="MF_01629"/>
    </source>
</evidence>
<comment type="subunit">
    <text evidence="5">Homodimer.</text>
</comment>
<feature type="binding site" evidence="5 7">
    <location>
        <position position="78"/>
    </location>
    <ligand>
        <name>FMN</name>
        <dbReference type="ChEBI" id="CHEBI:58210"/>
    </ligand>
</feature>
<evidence type="ECO:0000256" key="7">
    <source>
        <dbReference type="PIRSR" id="PIRSR000190-2"/>
    </source>
</evidence>
<dbReference type="RefSeq" id="WP_149432112.1">
    <property type="nucleotide sequence ID" value="NZ_VLNY01000011.1"/>
</dbReference>
<organism evidence="10 11">
    <name type="scientific">Antrihabitans cavernicola</name>
    <dbReference type="NCBI Taxonomy" id="2495913"/>
    <lineage>
        <taxon>Bacteria</taxon>
        <taxon>Bacillati</taxon>
        <taxon>Actinomycetota</taxon>
        <taxon>Actinomycetes</taxon>
        <taxon>Mycobacteriales</taxon>
        <taxon>Nocardiaceae</taxon>
        <taxon>Antrihabitans</taxon>
    </lineage>
</organism>
<dbReference type="NCBIfam" id="NF004231">
    <property type="entry name" value="PRK05679.1"/>
    <property type="match status" value="1"/>
</dbReference>
<evidence type="ECO:0000313" key="10">
    <source>
        <dbReference type="EMBL" id="KAA0021279.1"/>
    </source>
</evidence>
<feature type="binding site" evidence="5 6">
    <location>
        <position position="61"/>
    </location>
    <ligand>
        <name>substrate</name>
    </ligand>
</feature>
<proteinExistence type="inferred from homology"/>
<dbReference type="GO" id="GO:0004733">
    <property type="term" value="F:pyridoxamine phosphate oxidase activity"/>
    <property type="evidence" value="ECO:0007669"/>
    <property type="project" value="UniProtKB-UniRule"/>
</dbReference>
<evidence type="ECO:0000256" key="2">
    <source>
        <dbReference type="ARBA" id="ARBA00022630"/>
    </source>
</evidence>
<feature type="binding site" evidence="5 7">
    <location>
        <position position="191"/>
    </location>
    <ligand>
        <name>FMN</name>
        <dbReference type="ChEBI" id="CHEBI:58210"/>
    </ligand>
</feature>
<dbReference type="AlphaFoldDB" id="A0A5A7S7V1"/>
<comment type="catalytic activity">
    <reaction evidence="5">
        <text>pyridoxine 5'-phosphate + O2 = pyridoxal 5'-phosphate + H2O2</text>
        <dbReference type="Rhea" id="RHEA:15149"/>
        <dbReference type="ChEBI" id="CHEBI:15379"/>
        <dbReference type="ChEBI" id="CHEBI:16240"/>
        <dbReference type="ChEBI" id="CHEBI:58589"/>
        <dbReference type="ChEBI" id="CHEBI:597326"/>
        <dbReference type="EC" id="1.4.3.5"/>
    </reaction>
</comment>
<dbReference type="InterPro" id="IPR019740">
    <property type="entry name" value="Pyridox_Oxase_CS"/>
</dbReference>
<sequence length="208" mass="23080">MRVNYGGSSDLDESWLDQGWEPLMRHWLRDAVDGGVAEPNAMVLATVDAAGHPASRVVLCKDIGPDGIVFYSNYGSDKAAQLTANPHASATFGWPLIARQITLRGEVERVSSERTQRYWQSRPRGSQLGAWASQQSRPIGTRADLERALADVTARFGDAGEIPVPPQWGGFLLRPATVEFWQGKENRLHNRVRTTATDSGWRTERLQP</sequence>
<evidence type="ECO:0000259" key="8">
    <source>
        <dbReference type="Pfam" id="PF01243"/>
    </source>
</evidence>
<dbReference type="OrthoDB" id="9780392at2"/>
<dbReference type="EMBL" id="VLNY01000011">
    <property type="protein sequence ID" value="KAA0021279.1"/>
    <property type="molecule type" value="Genomic_DNA"/>
</dbReference>